<name>A0ABP7B858_9MICO</name>
<dbReference type="EMBL" id="BAAAYV010000005">
    <property type="protein sequence ID" value="GAA3651167.1"/>
    <property type="molecule type" value="Genomic_DNA"/>
</dbReference>
<dbReference type="Proteomes" id="UP001410795">
    <property type="component" value="Unassembled WGS sequence"/>
</dbReference>
<keyword evidence="2" id="KW-1185">Reference proteome</keyword>
<organism evidence="1 2">
    <name type="scientific">Microbacterium marinilacus</name>
    <dbReference type="NCBI Taxonomy" id="415209"/>
    <lineage>
        <taxon>Bacteria</taxon>
        <taxon>Bacillati</taxon>
        <taxon>Actinomycetota</taxon>
        <taxon>Actinomycetes</taxon>
        <taxon>Micrococcales</taxon>
        <taxon>Microbacteriaceae</taxon>
        <taxon>Microbacterium</taxon>
    </lineage>
</organism>
<evidence type="ECO:0000313" key="2">
    <source>
        <dbReference type="Proteomes" id="UP001410795"/>
    </source>
</evidence>
<proteinExistence type="predicted"/>
<gene>
    <name evidence="1" type="ORF">GCM10022202_08520</name>
</gene>
<evidence type="ECO:0000313" key="1">
    <source>
        <dbReference type="EMBL" id="GAA3651167.1"/>
    </source>
</evidence>
<reference evidence="2" key="1">
    <citation type="journal article" date="2019" name="Int. J. Syst. Evol. Microbiol.">
        <title>The Global Catalogue of Microorganisms (GCM) 10K type strain sequencing project: providing services to taxonomists for standard genome sequencing and annotation.</title>
        <authorList>
            <consortium name="The Broad Institute Genomics Platform"/>
            <consortium name="The Broad Institute Genome Sequencing Center for Infectious Disease"/>
            <person name="Wu L."/>
            <person name="Ma J."/>
        </authorList>
    </citation>
    <scope>NUCLEOTIDE SEQUENCE [LARGE SCALE GENOMIC DNA]</scope>
    <source>
        <strain evidence="2">JCM 16546</strain>
    </source>
</reference>
<comment type="caution">
    <text evidence="1">The sequence shown here is derived from an EMBL/GenBank/DDBJ whole genome shotgun (WGS) entry which is preliminary data.</text>
</comment>
<sequence length="62" mass="6368">MIRGMGVATTVDETSTTNIAAIRPEIACSTCAGRIVGVEDVAGRAGSVDISQLSSSWLSKVK</sequence>
<protein>
    <submittedName>
        <fullName evidence="1">Uncharacterized protein</fullName>
    </submittedName>
</protein>
<accession>A0ABP7B858</accession>